<feature type="domain" description="Teneurin-like YD-shell" evidence="4">
    <location>
        <begin position="378"/>
        <end position="647"/>
    </location>
</feature>
<dbReference type="EMBL" id="JAKREW010000042">
    <property type="protein sequence ID" value="MCG7508447.1"/>
    <property type="molecule type" value="Genomic_DNA"/>
</dbReference>
<keyword evidence="3" id="KW-1133">Transmembrane helix</keyword>
<feature type="transmembrane region" description="Helical" evidence="3">
    <location>
        <begin position="753"/>
        <end position="773"/>
    </location>
</feature>
<gene>
    <name evidence="5" type="ORF">L4923_25745</name>
</gene>
<dbReference type="InterPro" id="IPR006530">
    <property type="entry name" value="YD"/>
</dbReference>
<keyword evidence="6" id="KW-1185">Reference proteome</keyword>
<feature type="compositionally biased region" description="Low complexity" evidence="2">
    <location>
        <begin position="838"/>
        <end position="847"/>
    </location>
</feature>
<dbReference type="Proteomes" id="UP001201701">
    <property type="component" value="Unassembled WGS sequence"/>
</dbReference>
<keyword evidence="1" id="KW-0677">Repeat</keyword>
<evidence type="ECO:0000256" key="1">
    <source>
        <dbReference type="ARBA" id="ARBA00022737"/>
    </source>
</evidence>
<comment type="caution">
    <text evidence="5">The sequence shown here is derived from an EMBL/GenBank/DDBJ whole genome shotgun (WGS) entry which is preliminary data.</text>
</comment>
<feature type="non-terminal residue" evidence="5">
    <location>
        <position position="1"/>
    </location>
</feature>
<protein>
    <recommendedName>
        <fullName evidence="4">Teneurin-like YD-shell domain-containing protein</fullName>
    </recommendedName>
</protein>
<organism evidence="5 6">
    <name type="scientific">Mesorhizobium retamae</name>
    <dbReference type="NCBI Taxonomy" id="2912854"/>
    <lineage>
        <taxon>Bacteria</taxon>
        <taxon>Pseudomonadati</taxon>
        <taxon>Pseudomonadota</taxon>
        <taxon>Alphaproteobacteria</taxon>
        <taxon>Hyphomicrobiales</taxon>
        <taxon>Phyllobacteriaceae</taxon>
        <taxon>Mesorhizobium</taxon>
    </lineage>
</organism>
<dbReference type="PANTHER" id="PTHR32305:SF15">
    <property type="entry name" value="PROTEIN RHSA-RELATED"/>
    <property type="match status" value="1"/>
</dbReference>
<accession>A0ABS9QLW9</accession>
<dbReference type="NCBIfam" id="TIGR01643">
    <property type="entry name" value="YD_repeat_2x"/>
    <property type="match status" value="1"/>
</dbReference>
<reference evidence="5 6" key="1">
    <citation type="submission" date="2022-02" db="EMBL/GenBank/DDBJ databases">
        <title>Draft genome sequence of Mezorhizobium retamae strain IRAMC:0171 isolated from Retama raetam nodules.</title>
        <authorList>
            <person name="Bengaied R."/>
            <person name="Sbissi I."/>
            <person name="Huber K."/>
            <person name="Ghodbane F."/>
            <person name="Nouioui I."/>
            <person name="Tarhouni M."/>
            <person name="Gtari M."/>
        </authorList>
    </citation>
    <scope>NUCLEOTIDE SEQUENCE [LARGE SCALE GENOMIC DNA]</scope>
    <source>
        <strain evidence="5 6">IRAMC:0171</strain>
    </source>
</reference>
<dbReference type="Gene3D" id="2.180.10.10">
    <property type="entry name" value="RHS repeat-associated core"/>
    <property type="match status" value="1"/>
</dbReference>
<evidence type="ECO:0000313" key="6">
    <source>
        <dbReference type="Proteomes" id="UP001201701"/>
    </source>
</evidence>
<dbReference type="InterPro" id="IPR022385">
    <property type="entry name" value="Rhs_assc_core"/>
</dbReference>
<evidence type="ECO:0000259" key="4">
    <source>
        <dbReference type="Pfam" id="PF25023"/>
    </source>
</evidence>
<feature type="region of interest" description="Disordered" evidence="2">
    <location>
        <begin position="21"/>
        <end position="55"/>
    </location>
</feature>
<evidence type="ECO:0000313" key="5">
    <source>
        <dbReference type="EMBL" id="MCG7508447.1"/>
    </source>
</evidence>
<dbReference type="Pfam" id="PF25023">
    <property type="entry name" value="TEN_YD-shell"/>
    <property type="match status" value="1"/>
</dbReference>
<keyword evidence="3" id="KW-0472">Membrane</keyword>
<name>A0ABS9QLW9_9HYPH</name>
<dbReference type="RefSeq" id="WP_239369958.1">
    <property type="nucleotide sequence ID" value="NZ_JAKREW010000042.1"/>
</dbReference>
<dbReference type="InterPro" id="IPR050708">
    <property type="entry name" value="T6SS_VgrG/RHS"/>
</dbReference>
<feature type="region of interest" description="Disordered" evidence="2">
    <location>
        <begin position="838"/>
        <end position="902"/>
    </location>
</feature>
<evidence type="ECO:0000256" key="3">
    <source>
        <dbReference type="SAM" id="Phobius"/>
    </source>
</evidence>
<keyword evidence="3" id="KW-0812">Transmembrane</keyword>
<dbReference type="NCBIfam" id="TIGR03696">
    <property type="entry name" value="Rhs_assc_core"/>
    <property type="match status" value="1"/>
</dbReference>
<evidence type="ECO:0000256" key="2">
    <source>
        <dbReference type="SAM" id="MobiDB-lite"/>
    </source>
</evidence>
<proteinExistence type="predicted"/>
<sequence>EIRTTSSYAYDNWGELWQTTNPDGTRSVVLNDPIGPRGGTGPSEESWLESAGPSPEITNHRRTFFNRFGAVERLERLDGDDVIATTSHLFDGLGRGVRKNEQFRGLEERNTGYTYDALGRVVSETLPDGSVVSRTFAEHVQDELPASMVVTPANTSRPAVTVGRQTFDGIGRMTKRSIGPRTEHYRYDEGDLRIKQRITPSGKAIGYGYVPALGDVRSAVETDEDAISYGYDVTSGQLLGAENAGGHRIYEYDTAGALITERWHDALGGYNREIHIRRTLNGRRLARQDIGGLETVHEYDAIGRPAKVSQGALEAEFSYDAFGRPKSVTTLDKATAQTLQAELEYDDPGREIKRTLRVGAHEVIIVQSWRADDLVAGRQVTRDGTVQLSEEFSYDMRGRLDMHSCTGPNRPKDRFGNVISRQVFVYDELDNIERCITTFADGSKDTARFTYAQDDPCQLVSITHDHANYPTLENFEYDADGNLLNDERGRRMVYNSLGQLLEVQLPAREGATRYSYDGHGELTGSTAAGQVKMGRIYDGFQLDRAIHGDRSTQFLYGLGMPLGHQVTDGTEPAVLLLADSGGSVLAESTAEGLSSTAYTAYGECSGPTLQGMLAFNGEARDEITGWYLLGNGYRAYNPVLMRFHSPDNLGPFAGAGINPYMYCLGNPVNFRDPSGHRSTRRDPPPYVPPYEAPKPSFWQKWSGVIMGGIGLLASALFLPLGGIGMAVGLVGLVVQGAGLGMQVAGTLNGDSDLALAGMITGAVGGLLSLGAGLSAPKGGTFGKWAYSRGARALGRGGAVGSASRSSLGAGSADWGGYNVPRRTAYGSVTPGVRSRASSFSSVASNGSTESPVPTNPLGSRATADLSVSGVAQAGPSGSDVRTSEPMLGSSRVQQQRSDLVGKPQMQDFAGDVVVFQLSKGPRPPQHSRP</sequence>
<dbReference type="PANTHER" id="PTHR32305">
    <property type="match status" value="1"/>
</dbReference>
<dbReference type="InterPro" id="IPR056823">
    <property type="entry name" value="TEN-like_YD-shell"/>
</dbReference>